<sequence length="110" mass="12789">MRGCLVGRACVVPPPPPPPTGTFWPCRECPRTVRFMRHRGIIVRYYFMFVRDAKGQTSLFTSAFITLSGRLEGPKAEEEEQQEEREEKKERKKKKSTLVPRRGRSKLHTI</sequence>
<feature type="compositionally biased region" description="Basic residues" evidence="1">
    <location>
        <begin position="90"/>
        <end position="110"/>
    </location>
</feature>
<dbReference type="AlphaFoldDB" id="A0A834HY84"/>
<keyword evidence="3" id="KW-1185">Reference proteome</keyword>
<dbReference type="Proteomes" id="UP000625711">
    <property type="component" value="Unassembled WGS sequence"/>
</dbReference>
<organism evidence="2 3">
    <name type="scientific">Rhynchophorus ferrugineus</name>
    <name type="common">Red palm weevil</name>
    <name type="synonym">Curculio ferrugineus</name>
    <dbReference type="NCBI Taxonomy" id="354439"/>
    <lineage>
        <taxon>Eukaryota</taxon>
        <taxon>Metazoa</taxon>
        <taxon>Ecdysozoa</taxon>
        <taxon>Arthropoda</taxon>
        <taxon>Hexapoda</taxon>
        <taxon>Insecta</taxon>
        <taxon>Pterygota</taxon>
        <taxon>Neoptera</taxon>
        <taxon>Endopterygota</taxon>
        <taxon>Coleoptera</taxon>
        <taxon>Polyphaga</taxon>
        <taxon>Cucujiformia</taxon>
        <taxon>Curculionidae</taxon>
        <taxon>Dryophthorinae</taxon>
        <taxon>Rhynchophorus</taxon>
    </lineage>
</organism>
<protein>
    <submittedName>
        <fullName evidence="2">Uncharacterized protein</fullName>
    </submittedName>
</protein>
<evidence type="ECO:0000256" key="1">
    <source>
        <dbReference type="SAM" id="MobiDB-lite"/>
    </source>
</evidence>
<gene>
    <name evidence="2" type="ORF">GWI33_018249</name>
</gene>
<evidence type="ECO:0000313" key="2">
    <source>
        <dbReference type="EMBL" id="KAF7268656.1"/>
    </source>
</evidence>
<dbReference type="EMBL" id="JAACXV010014312">
    <property type="protein sequence ID" value="KAF7268656.1"/>
    <property type="molecule type" value="Genomic_DNA"/>
</dbReference>
<evidence type="ECO:0000313" key="3">
    <source>
        <dbReference type="Proteomes" id="UP000625711"/>
    </source>
</evidence>
<accession>A0A834HY84</accession>
<comment type="caution">
    <text evidence="2">The sequence shown here is derived from an EMBL/GenBank/DDBJ whole genome shotgun (WGS) entry which is preliminary data.</text>
</comment>
<name>A0A834HY84_RHYFE</name>
<feature type="region of interest" description="Disordered" evidence="1">
    <location>
        <begin position="71"/>
        <end position="110"/>
    </location>
</feature>
<reference evidence="2" key="1">
    <citation type="submission" date="2020-08" db="EMBL/GenBank/DDBJ databases">
        <title>Genome sequencing and assembly of the red palm weevil Rhynchophorus ferrugineus.</title>
        <authorList>
            <person name="Dias G.B."/>
            <person name="Bergman C.M."/>
            <person name="Manee M."/>
        </authorList>
    </citation>
    <scope>NUCLEOTIDE SEQUENCE</scope>
    <source>
        <strain evidence="2">AA-2017</strain>
        <tissue evidence="2">Whole larva</tissue>
    </source>
</reference>
<proteinExistence type="predicted"/>